<feature type="non-terminal residue" evidence="3">
    <location>
        <position position="120"/>
    </location>
</feature>
<accession>A0A085LUS4</accession>
<proteinExistence type="predicted"/>
<sequence>MNILFVATAITIGAALLLKYKSSSGAIQSMDNTDQGRQSVSTNLILPRCSSSEYDFRLSERGSTATSKGRTSKRTHLDSEDLSTRSSDEITAALYSEREAKENGEKTAEEESTRDAVHEK</sequence>
<reference evidence="3 5" key="1">
    <citation type="journal article" date="2014" name="Nat. Genet.">
        <title>Genome and transcriptome of the porcine whipworm Trichuris suis.</title>
        <authorList>
            <person name="Jex A.R."/>
            <person name="Nejsum P."/>
            <person name="Schwarz E.M."/>
            <person name="Hu L."/>
            <person name="Young N.D."/>
            <person name="Hall R.S."/>
            <person name="Korhonen P.K."/>
            <person name="Liao S."/>
            <person name="Thamsborg S."/>
            <person name="Xia J."/>
            <person name="Xu P."/>
            <person name="Wang S."/>
            <person name="Scheerlinck J.P."/>
            <person name="Hofmann A."/>
            <person name="Sternberg P.W."/>
            <person name="Wang J."/>
            <person name="Gasser R.B."/>
        </authorList>
    </citation>
    <scope>NUCLEOTIDE SEQUENCE [LARGE SCALE GENOMIC DNA]</scope>
    <source>
        <strain evidence="4">DCEP-RM93F</strain>
        <strain evidence="3">DCEP-RM93M</strain>
    </source>
</reference>
<dbReference type="EMBL" id="KL367496">
    <property type="protein sequence ID" value="KFD69310.1"/>
    <property type="molecule type" value="Genomic_DNA"/>
</dbReference>
<dbReference type="EMBL" id="KL363286">
    <property type="protein sequence ID" value="KFD48720.1"/>
    <property type="molecule type" value="Genomic_DNA"/>
</dbReference>
<feature type="compositionally biased region" description="Basic and acidic residues" evidence="1">
    <location>
        <begin position="96"/>
        <end position="120"/>
    </location>
</feature>
<evidence type="ECO:0000313" key="5">
    <source>
        <dbReference type="Proteomes" id="UP000030764"/>
    </source>
</evidence>
<feature type="signal peptide" evidence="2">
    <location>
        <begin position="1"/>
        <end position="25"/>
    </location>
</feature>
<feature type="compositionally biased region" description="Basic and acidic residues" evidence="1">
    <location>
        <begin position="75"/>
        <end position="88"/>
    </location>
</feature>
<name>A0A085LUS4_9BILA</name>
<gene>
    <name evidence="3" type="ORF">M513_10431</name>
    <name evidence="4" type="ORF">M514_10431</name>
</gene>
<feature type="region of interest" description="Disordered" evidence="1">
    <location>
        <begin position="56"/>
        <end position="120"/>
    </location>
</feature>
<protein>
    <submittedName>
        <fullName evidence="3">Uncharacterized protein</fullName>
    </submittedName>
</protein>
<evidence type="ECO:0000256" key="1">
    <source>
        <dbReference type="SAM" id="MobiDB-lite"/>
    </source>
</evidence>
<evidence type="ECO:0000256" key="2">
    <source>
        <dbReference type="SAM" id="SignalP"/>
    </source>
</evidence>
<feature type="chain" id="PRO_5010405220" evidence="2">
    <location>
        <begin position="26"/>
        <end position="120"/>
    </location>
</feature>
<dbReference type="Proteomes" id="UP000030764">
    <property type="component" value="Unassembled WGS sequence"/>
</dbReference>
<organism evidence="3 5">
    <name type="scientific">Trichuris suis</name>
    <name type="common">pig whipworm</name>
    <dbReference type="NCBI Taxonomy" id="68888"/>
    <lineage>
        <taxon>Eukaryota</taxon>
        <taxon>Metazoa</taxon>
        <taxon>Ecdysozoa</taxon>
        <taxon>Nematoda</taxon>
        <taxon>Enoplea</taxon>
        <taxon>Dorylaimia</taxon>
        <taxon>Trichinellida</taxon>
        <taxon>Trichuridae</taxon>
        <taxon>Trichuris</taxon>
    </lineage>
</organism>
<evidence type="ECO:0000313" key="3">
    <source>
        <dbReference type="EMBL" id="KFD48720.1"/>
    </source>
</evidence>
<dbReference type="AlphaFoldDB" id="A0A085LUS4"/>
<dbReference type="Proteomes" id="UP000030758">
    <property type="component" value="Unassembled WGS sequence"/>
</dbReference>
<keyword evidence="5" id="KW-1185">Reference proteome</keyword>
<evidence type="ECO:0000313" key="4">
    <source>
        <dbReference type="EMBL" id="KFD69310.1"/>
    </source>
</evidence>
<keyword evidence="2" id="KW-0732">Signal</keyword>